<protein>
    <recommendedName>
        <fullName evidence="3">Regulatory protein zeste</fullName>
    </recommendedName>
</protein>
<dbReference type="AlphaFoldDB" id="A0A9P0T8C5"/>
<dbReference type="Proteomes" id="UP001152562">
    <property type="component" value="Unassembled WGS sequence"/>
</dbReference>
<dbReference type="EMBL" id="CALOZG010000004">
    <property type="protein sequence ID" value="CAH4014130.1"/>
    <property type="molecule type" value="Genomic_DNA"/>
</dbReference>
<comment type="caution">
    <text evidence="1">The sequence shown here is derived from an EMBL/GenBank/DDBJ whole genome shotgun (WGS) entry which is preliminary data.</text>
</comment>
<organism evidence="1 2">
    <name type="scientific">Pieris brassicae</name>
    <name type="common">White butterfly</name>
    <name type="synonym">Large white butterfly</name>
    <dbReference type="NCBI Taxonomy" id="7116"/>
    <lineage>
        <taxon>Eukaryota</taxon>
        <taxon>Metazoa</taxon>
        <taxon>Ecdysozoa</taxon>
        <taxon>Arthropoda</taxon>
        <taxon>Hexapoda</taxon>
        <taxon>Insecta</taxon>
        <taxon>Pterygota</taxon>
        <taxon>Neoptera</taxon>
        <taxon>Endopterygota</taxon>
        <taxon>Lepidoptera</taxon>
        <taxon>Glossata</taxon>
        <taxon>Ditrysia</taxon>
        <taxon>Papilionoidea</taxon>
        <taxon>Pieridae</taxon>
        <taxon>Pierinae</taxon>
        <taxon>Pieris</taxon>
    </lineage>
</organism>
<evidence type="ECO:0000313" key="2">
    <source>
        <dbReference type="Proteomes" id="UP001152562"/>
    </source>
</evidence>
<accession>A0A9P0T8C5</accession>
<evidence type="ECO:0008006" key="3">
    <source>
        <dbReference type="Google" id="ProtNLM"/>
    </source>
</evidence>
<evidence type="ECO:0000313" key="1">
    <source>
        <dbReference type="EMBL" id="CAH4014130.1"/>
    </source>
</evidence>
<gene>
    <name evidence="1" type="ORF">PIBRA_LOCUS3341</name>
</gene>
<proteinExistence type="predicted"/>
<reference evidence="1" key="1">
    <citation type="submission" date="2022-05" db="EMBL/GenBank/DDBJ databases">
        <authorList>
            <person name="Okamura Y."/>
        </authorList>
    </citation>
    <scope>NUCLEOTIDE SEQUENCE</scope>
</reference>
<name>A0A9P0T8C5_PIEBR</name>
<keyword evidence="2" id="KW-1185">Reference proteome</keyword>
<sequence length="280" mass="31998">MQCLSPTDGEIPAREMAPQRKVTMKQLDIMVKYFESHKHLVGKSRTQTIANNMIAQEKWLAVSKILNAVKGGAVRTPEQWRRYFTEWTSKCRKKANNALKSGKKKMTLNDIEIRLLQIVGNVGMKVSPKSSSSSSETDNLKEDYSMDIKTEYSEVELVFAEDYNTEEIRNSSNCNKQSDSAVKDINLHEQQNEKSYVTPPPQWALDLEERRVNSQERMADALQSIASTLRSQEQRRNLLDKKIANSLTAITDKIQELTSGIQFVLQDIEECKDAIKKMPH</sequence>